<dbReference type="GO" id="GO:0051537">
    <property type="term" value="F:2 iron, 2 sulfur cluster binding"/>
    <property type="evidence" value="ECO:0007669"/>
    <property type="project" value="UniProtKB-KW"/>
</dbReference>
<dbReference type="SUPFAM" id="SSF55961">
    <property type="entry name" value="Bet v1-like"/>
    <property type="match status" value="1"/>
</dbReference>
<evidence type="ECO:0000259" key="7">
    <source>
        <dbReference type="PROSITE" id="PS51296"/>
    </source>
</evidence>
<dbReference type="EMBL" id="UINC01016811">
    <property type="protein sequence ID" value="SVA69715.1"/>
    <property type="molecule type" value="Genomic_DNA"/>
</dbReference>
<dbReference type="PRINTS" id="PR00090">
    <property type="entry name" value="RNGDIOXGNASE"/>
</dbReference>
<dbReference type="Gene3D" id="3.90.380.10">
    <property type="entry name" value="Naphthalene 1,2-dioxygenase Alpha Subunit, Chain A, domain 1"/>
    <property type="match status" value="2"/>
</dbReference>
<dbReference type="Gene3D" id="2.102.10.10">
    <property type="entry name" value="Rieske [2Fe-2S] iron-sulphur domain"/>
    <property type="match status" value="1"/>
</dbReference>
<keyword evidence="5" id="KW-0408">Iron</keyword>
<dbReference type="InterPro" id="IPR001663">
    <property type="entry name" value="Rng_hydr_dOase-A"/>
</dbReference>
<evidence type="ECO:0000256" key="6">
    <source>
        <dbReference type="ARBA" id="ARBA00023014"/>
    </source>
</evidence>
<dbReference type="InterPro" id="IPR015879">
    <property type="entry name" value="Ring_hydroxy_dOase_asu_C_dom"/>
</dbReference>
<dbReference type="Pfam" id="PF00355">
    <property type="entry name" value="Rieske"/>
    <property type="match status" value="1"/>
</dbReference>
<gene>
    <name evidence="8" type="ORF">METZ01_LOCUS122569</name>
</gene>
<keyword evidence="4" id="KW-0560">Oxidoreductase</keyword>
<dbReference type="SUPFAM" id="SSF50022">
    <property type="entry name" value="ISP domain"/>
    <property type="match status" value="1"/>
</dbReference>
<evidence type="ECO:0000313" key="8">
    <source>
        <dbReference type="EMBL" id="SVA69715.1"/>
    </source>
</evidence>
<feature type="domain" description="Rieske" evidence="7">
    <location>
        <begin position="50"/>
        <end position="157"/>
    </location>
</feature>
<dbReference type="PANTHER" id="PTHR43756">
    <property type="entry name" value="CHOLINE MONOOXYGENASE, CHLOROPLASTIC"/>
    <property type="match status" value="1"/>
</dbReference>
<evidence type="ECO:0000256" key="1">
    <source>
        <dbReference type="ARBA" id="ARBA00001962"/>
    </source>
</evidence>
<proteinExistence type="predicted"/>
<dbReference type="AlphaFoldDB" id="A0A381XYC1"/>
<dbReference type="CDD" id="cd03469">
    <property type="entry name" value="Rieske_RO_Alpha_N"/>
    <property type="match status" value="1"/>
</dbReference>
<keyword evidence="3" id="KW-0479">Metal-binding</keyword>
<dbReference type="PANTHER" id="PTHR43756:SF5">
    <property type="entry name" value="CHOLINE MONOOXYGENASE, CHLOROPLASTIC"/>
    <property type="match status" value="1"/>
</dbReference>
<dbReference type="GO" id="GO:0005506">
    <property type="term" value="F:iron ion binding"/>
    <property type="evidence" value="ECO:0007669"/>
    <property type="project" value="InterPro"/>
</dbReference>
<protein>
    <recommendedName>
        <fullName evidence="7">Rieske domain-containing protein</fullName>
    </recommendedName>
</protein>
<evidence type="ECO:0000256" key="3">
    <source>
        <dbReference type="ARBA" id="ARBA00022723"/>
    </source>
</evidence>
<dbReference type="InterPro" id="IPR017941">
    <property type="entry name" value="Rieske_2Fe-2S"/>
</dbReference>
<dbReference type="PROSITE" id="PS51296">
    <property type="entry name" value="RIESKE"/>
    <property type="match status" value="1"/>
</dbReference>
<keyword evidence="6" id="KW-0411">Iron-sulfur</keyword>
<accession>A0A381XYC1</accession>
<dbReference type="InterPro" id="IPR036922">
    <property type="entry name" value="Rieske_2Fe-2S_sf"/>
</dbReference>
<evidence type="ECO:0000256" key="4">
    <source>
        <dbReference type="ARBA" id="ARBA00023002"/>
    </source>
</evidence>
<evidence type="ECO:0000256" key="5">
    <source>
        <dbReference type="ARBA" id="ARBA00023004"/>
    </source>
</evidence>
<name>A0A381XYC1_9ZZZZ</name>
<sequence length="381" mass="43650">MNEKLTNADILAVSKGWDVNPARSLSLASSAYLDPMWLGVEREQIFQKSWQFLCHEEKLQEPGSYVTTCVQGQSIVATRGWDGTLRAFYNVCKHRGHELLQGEGKIRKIVCPYHAWTYELDGSFQEARQSRLMENFHPEDFSLSSVCLEVFCHLVFVNLDTKALSLASKTESLQDEIMGYAPDLDKLTFGHRLTYSIKANWKSVVDNFLECYHCPIVHKDFCTLVEMDTYKVKTHGIYSSHIAKAGRSGNKAYSVEGARVTDHAVWYLWPNTTLMRYPGRGNFMVWRFIPTGPQKTYEEFDFFFETAHPTKEEMEAISYIDTVLQPEDIGLVESVQRGMQTPAYNQGRYMIDQEGSGHSEHAVHHFHSLIIDAYRKACPTL</sequence>
<dbReference type="GO" id="GO:0016491">
    <property type="term" value="F:oxidoreductase activity"/>
    <property type="evidence" value="ECO:0007669"/>
    <property type="project" value="UniProtKB-KW"/>
</dbReference>
<organism evidence="8">
    <name type="scientific">marine metagenome</name>
    <dbReference type="NCBI Taxonomy" id="408172"/>
    <lineage>
        <taxon>unclassified sequences</taxon>
        <taxon>metagenomes</taxon>
        <taxon>ecological metagenomes</taxon>
    </lineage>
</organism>
<reference evidence="8" key="1">
    <citation type="submission" date="2018-05" db="EMBL/GenBank/DDBJ databases">
        <authorList>
            <person name="Lanie J.A."/>
            <person name="Ng W.-L."/>
            <person name="Kazmierczak K.M."/>
            <person name="Andrzejewski T.M."/>
            <person name="Davidsen T.M."/>
            <person name="Wayne K.J."/>
            <person name="Tettelin H."/>
            <person name="Glass J.I."/>
            <person name="Rusch D."/>
            <person name="Podicherti R."/>
            <person name="Tsui H.-C.T."/>
            <person name="Winkler M.E."/>
        </authorList>
    </citation>
    <scope>NUCLEOTIDE SEQUENCE</scope>
</reference>
<keyword evidence="2" id="KW-0001">2Fe-2S</keyword>
<comment type="cofactor">
    <cofactor evidence="1">
        <name>Fe cation</name>
        <dbReference type="ChEBI" id="CHEBI:24875"/>
    </cofactor>
</comment>
<dbReference type="CDD" id="cd08886">
    <property type="entry name" value="RHO_alpha_C_2"/>
    <property type="match status" value="1"/>
</dbReference>
<evidence type="ECO:0000256" key="2">
    <source>
        <dbReference type="ARBA" id="ARBA00022714"/>
    </source>
</evidence>
<dbReference type="Pfam" id="PF00848">
    <property type="entry name" value="Ring_hydroxyl_A"/>
    <property type="match status" value="1"/>
</dbReference>